<dbReference type="EMBL" id="CABVQD010000020">
    <property type="protein sequence ID" value="VWC04505.1"/>
    <property type="molecule type" value="Genomic_DNA"/>
</dbReference>
<dbReference type="RefSeq" id="WP_152603367.1">
    <property type="nucleotide sequence ID" value="NZ_CABVQD010000020.1"/>
</dbReference>
<dbReference type="PROSITE" id="PS51257">
    <property type="entry name" value="PROKAR_LIPOPROTEIN"/>
    <property type="match status" value="1"/>
</dbReference>
<name>A0A6P2P8K6_9BURK</name>
<sequence>MKNAITMKRTRTNRIVFLLILALGACEKRPENVTPRFDYVHETAPRYEVIRKFIAEGRIPEAQSAVTELKTLLSHQQEEAASSDCSQLSLDVENVEQIEAALAYIGEVRDDWSNSYSEFVDYKKRHDVGNMRARFDAKKQGCPGQAFVFRPEYELAAPIVAEQNSVMLRRYREQTGRELDLSGKGSAADPDSPIGRARVVSGSSSTEQVDTCVETALAGRSGDEVENLSRDVRLLCDAGLRR</sequence>
<reference evidence="2 3" key="1">
    <citation type="submission" date="2019-09" db="EMBL/GenBank/DDBJ databases">
        <authorList>
            <person name="Depoorter E."/>
        </authorList>
    </citation>
    <scope>NUCLEOTIDE SEQUENCE [LARGE SCALE GENOMIC DNA]</scope>
    <source>
        <strain evidence="2">LMG 30113</strain>
    </source>
</reference>
<dbReference type="Proteomes" id="UP000494330">
    <property type="component" value="Unassembled WGS sequence"/>
</dbReference>
<evidence type="ECO:0000313" key="2">
    <source>
        <dbReference type="EMBL" id="VWC04505.1"/>
    </source>
</evidence>
<evidence type="ECO:0000256" key="1">
    <source>
        <dbReference type="SAM" id="MobiDB-lite"/>
    </source>
</evidence>
<feature type="region of interest" description="Disordered" evidence="1">
    <location>
        <begin position="178"/>
        <end position="206"/>
    </location>
</feature>
<protein>
    <recommendedName>
        <fullName evidence="4">Lipoprotein</fullName>
    </recommendedName>
</protein>
<gene>
    <name evidence="2" type="ORF">BPA30113_04908</name>
</gene>
<evidence type="ECO:0008006" key="4">
    <source>
        <dbReference type="Google" id="ProtNLM"/>
    </source>
</evidence>
<organism evidence="2 3">
    <name type="scientific">Burkholderia paludis</name>
    <dbReference type="NCBI Taxonomy" id="1506587"/>
    <lineage>
        <taxon>Bacteria</taxon>
        <taxon>Pseudomonadati</taxon>
        <taxon>Pseudomonadota</taxon>
        <taxon>Betaproteobacteria</taxon>
        <taxon>Burkholderiales</taxon>
        <taxon>Burkholderiaceae</taxon>
        <taxon>Burkholderia</taxon>
        <taxon>Burkholderia cepacia complex</taxon>
    </lineage>
</organism>
<accession>A0A6P2P8K6</accession>
<evidence type="ECO:0000313" key="3">
    <source>
        <dbReference type="Proteomes" id="UP000494330"/>
    </source>
</evidence>
<proteinExistence type="predicted"/>
<dbReference type="AlphaFoldDB" id="A0A6P2P8K6"/>
<keyword evidence="3" id="KW-1185">Reference proteome</keyword>